<feature type="domain" description="Integrase catalytic" evidence="7">
    <location>
        <begin position="234"/>
        <end position="397"/>
    </location>
</feature>
<dbReference type="PROSITE" id="PS01043">
    <property type="entry name" value="TRANSPOSASE_IS30"/>
    <property type="match status" value="1"/>
</dbReference>
<evidence type="ECO:0000313" key="8">
    <source>
        <dbReference type="EMBL" id="RNL52733.1"/>
    </source>
</evidence>
<proteinExistence type="inferred from homology"/>
<dbReference type="GO" id="GO:0005829">
    <property type="term" value="C:cytosol"/>
    <property type="evidence" value="ECO:0007669"/>
    <property type="project" value="TreeGrafter"/>
</dbReference>
<reference evidence="8 9" key="1">
    <citation type="submission" date="2018-10" db="EMBL/GenBank/DDBJ databases">
        <title>Genome sequencing of Arthrobacter oryzae TNB02.</title>
        <authorList>
            <person name="Cho Y.-J."/>
            <person name="Cho A."/>
            <person name="Kim O.-S."/>
        </authorList>
    </citation>
    <scope>NUCLEOTIDE SEQUENCE [LARGE SCALE GENOMIC DNA]</scope>
    <source>
        <strain evidence="8 9">TNB02</strain>
    </source>
</reference>
<dbReference type="OrthoDB" id="9803231at2"/>
<accession>A0A3N0BVC7</accession>
<protein>
    <submittedName>
        <fullName evidence="8">IS30 family transposase</fullName>
    </submittedName>
</protein>
<dbReference type="Proteomes" id="UP000273807">
    <property type="component" value="Unassembled WGS sequence"/>
</dbReference>
<feature type="region of interest" description="Disordered" evidence="6">
    <location>
        <begin position="106"/>
        <end position="142"/>
    </location>
</feature>
<keyword evidence="5" id="KW-0233">DNA recombination</keyword>
<gene>
    <name evidence="8" type="ORF">D7003_13775</name>
</gene>
<dbReference type="InterPro" id="IPR025246">
    <property type="entry name" value="IS30-like_HTH"/>
</dbReference>
<keyword evidence="4" id="KW-0238">DNA-binding</keyword>
<dbReference type="InterPro" id="IPR001598">
    <property type="entry name" value="Transposase_IS30_CS"/>
</dbReference>
<dbReference type="InterPro" id="IPR001584">
    <property type="entry name" value="Integrase_cat-core"/>
</dbReference>
<dbReference type="EMBL" id="RBED01000113">
    <property type="protein sequence ID" value="RNL52733.1"/>
    <property type="molecule type" value="Genomic_DNA"/>
</dbReference>
<dbReference type="Gene3D" id="3.30.420.10">
    <property type="entry name" value="Ribonuclease H-like superfamily/Ribonuclease H"/>
    <property type="match status" value="1"/>
</dbReference>
<comment type="function">
    <text evidence="1">Required for the transposition of the insertion element.</text>
</comment>
<comment type="similarity">
    <text evidence="2">Belongs to the transposase IS30 family.</text>
</comment>
<dbReference type="GO" id="GO:0004803">
    <property type="term" value="F:transposase activity"/>
    <property type="evidence" value="ECO:0007669"/>
    <property type="project" value="InterPro"/>
</dbReference>
<dbReference type="InterPro" id="IPR012337">
    <property type="entry name" value="RNaseH-like_sf"/>
</dbReference>
<evidence type="ECO:0000256" key="1">
    <source>
        <dbReference type="ARBA" id="ARBA00002190"/>
    </source>
</evidence>
<dbReference type="SUPFAM" id="SSF46689">
    <property type="entry name" value="Homeodomain-like"/>
    <property type="match status" value="1"/>
</dbReference>
<organism evidence="8 9">
    <name type="scientific">Arthrobacter oryzae</name>
    <dbReference type="NCBI Taxonomy" id="409290"/>
    <lineage>
        <taxon>Bacteria</taxon>
        <taxon>Bacillati</taxon>
        <taxon>Actinomycetota</taxon>
        <taxon>Actinomycetes</taxon>
        <taxon>Micrococcales</taxon>
        <taxon>Micrococcaceae</taxon>
        <taxon>Arthrobacter</taxon>
    </lineage>
</organism>
<evidence type="ECO:0000256" key="5">
    <source>
        <dbReference type="ARBA" id="ARBA00023172"/>
    </source>
</evidence>
<dbReference type="InterPro" id="IPR053392">
    <property type="entry name" value="Transposase_IS30-like"/>
</dbReference>
<feature type="compositionally biased region" description="Basic residues" evidence="6">
    <location>
        <begin position="126"/>
        <end position="140"/>
    </location>
</feature>
<evidence type="ECO:0000313" key="9">
    <source>
        <dbReference type="Proteomes" id="UP000273807"/>
    </source>
</evidence>
<evidence type="ECO:0000259" key="7">
    <source>
        <dbReference type="PROSITE" id="PS50994"/>
    </source>
</evidence>
<sequence>MGRRKAAAAVGIHLRTAEEWDQGIRKSGGRRIYPDGRIVGYKRGVTTMDPPAGTTGTTLVPVPVSALEKPIDPRFLTVQERELIRDLHAAGTSIRAIAHTLGRSPSTISRELDRNTDPRMGYLPHGAHRKAAARRTRPKTAKLAGDSDLRDYVKDKLLIRWSPEQISHTLVEKFPDNPEMRVSPETIYQALYVQARGGLKREIQAALRTGRTRRKPHRTGEQRTPRFVDPMVMISERPPEIEDRAVPGHWEGDLITGAYNQSAIATLVERTTRYVMLVHLPNDHTAETVRDGLVTTMATLPAHLRGSLTWDQGAEMATHRSFTLATDMPVYFCDPASPWQRGSNENTNGLLRQYFPKGTDLSAYGPEDLEHVAQELNGRPRKTLGWNTPAERLRDLLLTT</sequence>
<dbReference type="GO" id="GO:0003677">
    <property type="term" value="F:DNA binding"/>
    <property type="evidence" value="ECO:0007669"/>
    <property type="project" value="UniProtKB-KW"/>
</dbReference>
<keyword evidence="3" id="KW-0815">Transposition</keyword>
<dbReference type="PANTHER" id="PTHR10948:SF23">
    <property type="entry name" value="TRANSPOSASE INSI FOR INSERTION SEQUENCE ELEMENT IS30A-RELATED"/>
    <property type="match status" value="1"/>
</dbReference>
<evidence type="ECO:0000256" key="3">
    <source>
        <dbReference type="ARBA" id="ARBA00022578"/>
    </source>
</evidence>
<dbReference type="InterPro" id="IPR051917">
    <property type="entry name" value="Transposase-Integrase"/>
</dbReference>
<dbReference type="InterPro" id="IPR009057">
    <property type="entry name" value="Homeodomain-like_sf"/>
</dbReference>
<dbReference type="Pfam" id="PF00665">
    <property type="entry name" value="rve"/>
    <property type="match status" value="1"/>
</dbReference>
<dbReference type="Pfam" id="PF13936">
    <property type="entry name" value="HTH_38"/>
    <property type="match status" value="1"/>
</dbReference>
<dbReference type="GO" id="GO:0015074">
    <property type="term" value="P:DNA integration"/>
    <property type="evidence" value="ECO:0007669"/>
    <property type="project" value="InterPro"/>
</dbReference>
<comment type="caution">
    <text evidence="8">The sequence shown here is derived from an EMBL/GenBank/DDBJ whole genome shotgun (WGS) entry which is preliminary data.</text>
</comment>
<dbReference type="InterPro" id="IPR036397">
    <property type="entry name" value="RNaseH_sf"/>
</dbReference>
<keyword evidence="9" id="KW-1185">Reference proteome</keyword>
<dbReference type="GO" id="GO:0006313">
    <property type="term" value="P:DNA transposition"/>
    <property type="evidence" value="ECO:0007669"/>
    <property type="project" value="InterPro"/>
</dbReference>
<dbReference type="Gene3D" id="1.10.10.60">
    <property type="entry name" value="Homeodomain-like"/>
    <property type="match status" value="1"/>
</dbReference>
<dbReference type="SUPFAM" id="SSF53098">
    <property type="entry name" value="Ribonuclease H-like"/>
    <property type="match status" value="1"/>
</dbReference>
<name>A0A3N0BVC7_9MICC</name>
<evidence type="ECO:0000256" key="2">
    <source>
        <dbReference type="ARBA" id="ARBA00006363"/>
    </source>
</evidence>
<evidence type="ECO:0000256" key="6">
    <source>
        <dbReference type="SAM" id="MobiDB-lite"/>
    </source>
</evidence>
<dbReference type="PROSITE" id="PS50994">
    <property type="entry name" value="INTEGRASE"/>
    <property type="match status" value="1"/>
</dbReference>
<dbReference type="NCBIfam" id="NF033563">
    <property type="entry name" value="transpos_IS30"/>
    <property type="match status" value="1"/>
</dbReference>
<dbReference type="AlphaFoldDB" id="A0A3N0BVC7"/>
<evidence type="ECO:0000256" key="4">
    <source>
        <dbReference type="ARBA" id="ARBA00023125"/>
    </source>
</evidence>
<dbReference type="PANTHER" id="PTHR10948">
    <property type="entry name" value="TRANSPOSASE"/>
    <property type="match status" value="1"/>
</dbReference>